<dbReference type="AlphaFoldDB" id="A0A0N1J0C2"/>
<comment type="subcellular location">
    <subcellularLocation>
        <location evidence="1">Cell membrane</location>
    </subcellularLocation>
</comment>
<evidence type="ECO:0000256" key="5">
    <source>
        <dbReference type="ARBA" id="ARBA00029447"/>
    </source>
</evidence>
<dbReference type="CDD" id="cd18774">
    <property type="entry name" value="PDC2_HK_sensor"/>
    <property type="match status" value="1"/>
</dbReference>
<evidence type="ECO:0000259" key="8">
    <source>
        <dbReference type="PROSITE" id="PS50111"/>
    </source>
</evidence>
<dbReference type="SMART" id="SM00304">
    <property type="entry name" value="HAMP"/>
    <property type="match status" value="1"/>
</dbReference>
<dbReference type="Pfam" id="PF22673">
    <property type="entry name" value="MCP-like_PDC_1"/>
    <property type="match status" value="1"/>
</dbReference>
<proteinExistence type="inferred from homology"/>
<dbReference type="Proteomes" id="UP000037977">
    <property type="component" value="Unassembled WGS sequence"/>
</dbReference>
<comment type="similarity">
    <text evidence="5">Belongs to the methyl-accepting chemotaxis (MCP) protein family.</text>
</comment>
<dbReference type="PROSITE" id="PS50885">
    <property type="entry name" value="HAMP"/>
    <property type="match status" value="1"/>
</dbReference>
<keyword evidence="3 7" id="KW-0472">Membrane</keyword>
<name>A0A0N1J0C2_9BACI</name>
<evidence type="ECO:0000256" key="3">
    <source>
        <dbReference type="ARBA" id="ARBA00023136"/>
    </source>
</evidence>
<dbReference type="PROSITE" id="PS50111">
    <property type="entry name" value="CHEMOTAXIS_TRANSDUC_2"/>
    <property type="match status" value="1"/>
</dbReference>
<dbReference type="CDD" id="cd06225">
    <property type="entry name" value="HAMP"/>
    <property type="match status" value="1"/>
</dbReference>
<evidence type="ECO:0000259" key="9">
    <source>
        <dbReference type="PROSITE" id="PS50885"/>
    </source>
</evidence>
<feature type="transmembrane region" description="Helical" evidence="7">
    <location>
        <begin position="315"/>
        <end position="340"/>
    </location>
</feature>
<evidence type="ECO:0000256" key="4">
    <source>
        <dbReference type="ARBA" id="ARBA00023224"/>
    </source>
</evidence>
<keyword evidence="4 6" id="KW-0807">Transducer</keyword>
<evidence type="ECO:0000256" key="1">
    <source>
        <dbReference type="ARBA" id="ARBA00004236"/>
    </source>
</evidence>
<dbReference type="Gene3D" id="3.30.450.20">
    <property type="entry name" value="PAS domain"/>
    <property type="match status" value="1"/>
</dbReference>
<dbReference type="PATRIC" id="fig|33935.3.peg.4651"/>
<dbReference type="OrthoDB" id="9762005at2"/>
<evidence type="ECO:0000256" key="7">
    <source>
        <dbReference type="SAM" id="Phobius"/>
    </source>
</evidence>
<dbReference type="InterPro" id="IPR004089">
    <property type="entry name" value="MCPsignal_dom"/>
</dbReference>
<comment type="caution">
    <text evidence="10">The sequence shown here is derived from an EMBL/GenBank/DDBJ whole genome shotgun (WGS) entry which is preliminary data.</text>
</comment>
<dbReference type="CDD" id="cd12913">
    <property type="entry name" value="PDC1_MCP_like"/>
    <property type="match status" value="1"/>
</dbReference>
<dbReference type="SMART" id="SM00283">
    <property type="entry name" value="MA"/>
    <property type="match status" value="1"/>
</dbReference>
<dbReference type="Gene3D" id="1.10.287.950">
    <property type="entry name" value="Methyl-accepting chemotaxis protein"/>
    <property type="match status" value="1"/>
</dbReference>
<organism evidence="10 11">
    <name type="scientific">Lysinibacillus macroides</name>
    <dbReference type="NCBI Taxonomy" id="33935"/>
    <lineage>
        <taxon>Bacteria</taxon>
        <taxon>Bacillati</taxon>
        <taxon>Bacillota</taxon>
        <taxon>Bacilli</taxon>
        <taxon>Bacillales</taxon>
        <taxon>Bacillaceae</taxon>
        <taxon>Lysinibacillus</taxon>
    </lineage>
</organism>
<protein>
    <submittedName>
        <fullName evidence="10">Chemotaxis protein</fullName>
    </submittedName>
</protein>
<dbReference type="PANTHER" id="PTHR32089">
    <property type="entry name" value="METHYL-ACCEPTING CHEMOTAXIS PROTEIN MCPB"/>
    <property type="match status" value="1"/>
</dbReference>
<keyword evidence="7" id="KW-0812">Transmembrane</keyword>
<sequence length="700" mass="76997">MKKYRSIALKLSSLVIGLFLVLFITYTVITGVMIKKQSIEDAEYGALQTAESSAAIMSERFKKANTTLLTTKRIVESMEKNNTLSTKAILDIMESNLVNNDDLVGVGAIFDPDTIPLEPNEVPALVDPKKRFSPYLSKSNNDITSAVVEGTDDRAVSEWYWVPKEEGRSVLTEPYDYNVNGQTVLMTTISVPLVDASGAFFGVLTADISIDYLNELTKSVAPEGGYATIITNQGMLTANSFGEELDGRNMQEDTAWTNIGKAMESGQITTMYIDSAQLKEKAFNVFAPMLLENTDEAWIVQIVLPESKILETYHYISMFAVVAGIIMVALMAVASVLFIYRQLKPLKFLRASIERAAEGDLTQKVDEKYIKADEIGEVASAYNNMLDKNTDAMQTVLNATALLNQSSNQIHEAFNEIIASSQEVSVAINEIAQGASKQSEDTEETNCQMMDLAEQIDAITALSNEMEKISRQTNATTEKGMEEVKNLHERNSETNEMNGRIQQQMEALGSSIININQIISSIQNITEQTNLLALNASIEAARAGEHGKGFAVVAEEVKKLAEQSRKETEMIQNTVENILNSSFQTIAVITSNADLMQSQSESVQSTQRAFKDSSELSHSIATSITELMNKLAHILEYKNQAIMAIQSISAISEETAASAEQVSASAMDQQAELQKVATSIDNMNHISQELQEVVNRFKLA</sequence>
<dbReference type="GO" id="GO:0007165">
    <property type="term" value="P:signal transduction"/>
    <property type="evidence" value="ECO:0007669"/>
    <property type="project" value="UniProtKB-KW"/>
</dbReference>
<evidence type="ECO:0000313" key="10">
    <source>
        <dbReference type="EMBL" id="KOY83754.1"/>
    </source>
</evidence>
<dbReference type="GO" id="GO:0005886">
    <property type="term" value="C:plasma membrane"/>
    <property type="evidence" value="ECO:0007669"/>
    <property type="project" value="UniProtKB-SubCell"/>
</dbReference>
<reference evidence="10 11" key="1">
    <citation type="submission" date="2015-07" db="EMBL/GenBank/DDBJ databases">
        <title>Genome sequencing project for genomic taxonomy and phylogenomics of Bacillus-like bacteria.</title>
        <authorList>
            <person name="Liu B."/>
            <person name="Wang J."/>
            <person name="Zhu Y."/>
            <person name="Liu G."/>
            <person name="Chen Q."/>
            <person name="Chen Z."/>
            <person name="Che J."/>
            <person name="Ge C."/>
            <person name="Shi H."/>
            <person name="Pan Z."/>
            <person name="Liu X."/>
        </authorList>
    </citation>
    <scope>NUCLEOTIDE SEQUENCE [LARGE SCALE GENOMIC DNA]</scope>
    <source>
        <strain evidence="10 11">DSM 54</strain>
    </source>
</reference>
<dbReference type="Gene3D" id="6.10.340.10">
    <property type="match status" value="1"/>
</dbReference>
<gene>
    <name evidence="10" type="ORF">ADM90_02310</name>
</gene>
<evidence type="ECO:0000256" key="6">
    <source>
        <dbReference type="PROSITE-ProRule" id="PRU00284"/>
    </source>
</evidence>
<keyword evidence="11" id="KW-1185">Reference proteome</keyword>
<dbReference type="Pfam" id="PF00672">
    <property type="entry name" value="HAMP"/>
    <property type="match status" value="1"/>
</dbReference>
<dbReference type="EMBL" id="LGCI01000003">
    <property type="protein sequence ID" value="KOY83754.1"/>
    <property type="molecule type" value="Genomic_DNA"/>
</dbReference>
<keyword evidence="7" id="KW-1133">Transmembrane helix</keyword>
<dbReference type="PANTHER" id="PTHR32089:SF114">
    <property type="entry name" value="METHYL-ACCEPTING CHEMOTAXIS PROTEIN MCPB"/>
    <property type="match status" value="1"/>
</dbReference>
<feature type="domain" description="Methyl-accepting transducer" evidence="8">
    <location>
        <begin position="413"/>
        <end position="663"/>
    </location>
</feature>
<keyword evidence="2" id="KW-1003">Cell membrane</keyword>
<accession>A0A0N1J0C2</accession>
<evidence type="ECO:0000256" key="2">
    <source>
        <dbReference type="ARBA" id="ARBA00022475"/>
    </source>
</evidence>
<dbReference type="STRING" id="33935.ADM90_02310"/>
<dbReference type="Pfam" id="PF00015">
    <property type="entry name" value="MCPsignal"/>
    <property type="match status" value="1"/>
</dbReference>
<evidence type="ECO:0000313" key="11">
    <source>
        <dbReference type="Proteomes" id="UP000037977"/>
    </source>
</evidence>
<dbReference type="SUPFAM" id="SSF58104">
    <property type="entry name" value="Methyl-accepting chemotaxis protein (MCP) signaling domain"/>
    <property type="match status" value="1"/>
</dbReference>
<feature type="domain" description="HAMP" evidence="9">
    <location>
        <begin position="340"/>
        <end position="394"/>
    </location>
</feature>
<dbReference type="InterPro" id="IPR003660">
    <property type="entry name" value="HAMP_dom"/>
</dbReference>
<feature type="transmembrane region" description="Helical" evidence="7">
    <location>
        <begin position="7"/>
        <end position="29"/>
    </location>
</feature>